<dbReference type="InterPro" id="IPR050288">
    <property type="entry name" value="Cellulose_deg_GH3"/>
</dbReference>
<name>A0ABY9IJ12_9ACTN</name>
<evidence type="ECO:0000313" key="4">
    <source>
        <dbReference type="EMBL" id="WLQ55221.1"/>
    </source>
</evidence>
<gene>
    <name evidence="4" type="ORF">P8A19_07105</name>
</gene>
<evidence type="ECO:0000259" key="3">
    <source>
        <dbReference type="SMART" id="SM01217"/>
    </source>
</evidence>
<evidence type="ECO:0000313" key="5">
    <source>
        <dbReference type="Proteomes" id="UP001235744"/>
    </source>
</evidence>
<keyword evidence="5" id="KW-1185">Reference proteome</keyword>
<reference evidence="4 5" key="1">
    <citation type="submission" date="2023-03" db="EMBL/GenBank/DDBJ databases">
        <title>Isolation and description of six Streptomyces strains from soil environments, able to metabolize different microbial glucans.</title>
        <authorList>
            <person name="Widen T."/>
            <person name="Larsbrink J."/>
        </authorList>
    </citation>
    <scope>NUCLEOTIDE SEQUENCE [LARGE SCALE GENOMIC DNA]</scope>
    <source>
        <strain evidence="4 5">Alt2</strain>
    </source>
</reference>
<dbReference type="InterPro" id="IPR013783">
    <property type="entry name" value="Ig-like_fold"/>
</dbReference>
<evidence type="ECO:0000256" key="1">
    <source>
        <dbReference type="ARBA" id="ARBA00005336"/>
    </source>
</evidence>
<dbReference type="Proteomes" id="UP001235744">
    <property type="component" value="Chromosome"/>
</dbReference>
<dbReference type="Gene3D" id="2.60.40.10">
    <property type="entry name" value="Immunoglobulins"/>
    <property type="match status" value="1"/>
</dbReference>
<organism evidence="4 5">
    <name type="scientific">Streptomyces poriferorum</name>
    <dbReference type="NCBI Taxonomy" id="2798799"/>
    <lineage>
        <taxon>Bacteria</taxon>
        <taxon>Bacillati</taxon>
        <taxon>Actinomycetota</taxon>
        <taxon>Actinomycetes</taxon>
        <taxon>Kitasatosporales</taxon>
        <taxon>Streptomycetaceae</taxon>
        <taxon>Streptomyces</taxon>
    </lineage>
</organism>
<dbReference type="InterPro" id="IPR036881">
    <property type="entry name" value="Glyco_hydro_3_C_sf"/>
</dbReference>
<protein>
    <submittedName>
        <fullName evidence="4">Fibronectin type III-like domain-contianing protein</fullName>
    </submittedName>
</protein>
<dbReference type="PANTHER" id="PTHR42715:SF10">
    <property type="entry name" value="BETA-GLUCOSIDASE"/>
    <property type="match status" value="1"/>
</dbReference>
<keyword evidence="2" id="KW-0378">Hydrolase</keyword>
<dbReference type="SMART" id="SM01217">
    <property type="entry name" value="Fn3_like"/>
    <property type="match status" value="1"/>
</dbReference>
<feature type="domain" description="Fibronectin type III-like" evidence="3">
    <location>
        <begin position="118"/>
        <end position="185"/>
    </location>
</feature>
<evidence type="ECO:0000256" key="2">
    <source>
        <dbReference type="ARBA" id="ARBA00022801"/>
    </source>
</evidence>
<dbReference type="PANTHER" id="PTHR42715">
    <property type="entry name" value="BETA-GLUCOSIDASE"/>
    <property type="match status" value="1"/>
</dbReference>
<dbReference type="Gene3D" id="3.20.20.300">
    <property type="entry name" value="Glycoside hydrolase, family 3, N-terminal domain"/>
    <property type="match status" value="1"/>
</dbReference>
<dbReference type="EMBL" id="CP120988">
    <property type="protein sequence ID" value="WLQ55221.1"/>
    <property type="molecule type" value="Genomic_DNA"/>
</dbReference>
<dbReference type="SUPFAM" id="SSF52279">
    <property type="entry name" value="Beta-D-glucan exohydrolase, C-terminal domain"/>
    <property type="match status" value="1"/>
</dbReference>
<dbReference type="RefSeq" id="WP_306106047.1">
    <property type="nucleotide sequence ID" value="NZ_CP120988.1"/>
</dbReference>
<sequence length="197" mass="20797">MRTAAPIGGFRDGHGSGLAALPRPGRPTVPLAVRDGPGTPKLYRGRHQRLIAGAYCEGHLVGYRYYDAKNQSPLFPFGHGLSCTTFNLGSLEASYNTATKTLTAAVTLTNSGSRAGTEVVQLYAGLPAGAQAEPRRLIGFRKVTLAPGASTRITFSVSARDLSVWTAGVWKLTPGSYTVHAGRSSRSPAVQRVVTIS</sequence>
<comment type="similarity">
    <text evidence="1">Belongs to the glycosyl hydrolase 3 family.</text>
</comment>
<dbReference type="InterPro" id="IPR036962">
    <property type="entry name" value="Glyco_hydro_3_N_sf"/>
</dbReference>
<dbReference type="Pfam" id="PF14310">
    <property type="entry name" value="Fn3-like"/>
    <property type="match status" value="1"/>
</dbReference>
<proteinExistence type="inferred from homology"/>
<accession>A0ABY9IJ12</accession>
<dbReference type="InterPro" id="IPR026891">
    <property type="entry name" value="Fn3-like"/>
</dbReference>